<gene>
    <name evidence="2" type="ORF">GCM10011487_33080</name>
</gene>
<keyword evidence="1" id="KW-0472">Membrane</keyword>
<protein>
    <submittedName>
        <fullName evidence="2">Uncharacterized protein</fullName>
    </submittedName>
</protein>
<name>A0A829YEL7_9GAMM</name>
<keyword evidence="1" id="KW-1133">Transmembrane helix</keyword>
<dbReference type="Proteomes" id="UP000445000">
    <property type="component" value="Unassembled WGS sequence"/>
</dbReference>
<dbReference type="EMBL" id="BLJN01000003">
    <property type="protein sequence ID" value="GFE81308.1"/>
    <property type="molecule type" value="Genomic_DNA"/>
</dbReference>
<keyword evidence="1" id="KW-0812">Transmembrane</keyword>
<sequence length="81" mass="9041">MYLVLVLMAIMLEVRAREPLFGSLTFYSLTAFFAIATIVIHWRAIGRRPVALMSALIFSCIVFLFALVIGVNAKFWMGGAL</sequence>
<keyword evidence="3" id="KW-1185">Reference proteome</keyword>
<proteinExistence type="predicted"/>
<evidence type="ECO:0000313" key="2">
    <source>
        <dbReference type="EMBL" id="GFE81308.1"/>
    </source>
</evidence>
<evidence type="ECO:0000256" key="1">
    <source>
        <dbReference type="SAM" id="Phobius"/>
    </source>
</evidence>
<accession>A0A829YEL7</accession>
<feature type="transmembrane region" description="Helical" evidence="1">
    <location>
        <begin position="51"/>
        <end position="71"/>
    </location>
</feature>
<dbReference type="AlphaFoldDB" id="A0A829YEL7"/>
<feature type="transmembrane region" description="Helical" evidence="1">
    <location>
        <begin position="26"/>
        <end position="44"/>
    </location>
</feature>
<evidence type="ECO:0000313" key="3">
    <source>
        <dbReference type="Proteomes" id="UP000445000"/>
    </source>
</evidence>
<comment type="caution">
    <text evidence="2">The sequence shown here is derived from an EMBL/GenBank/DDBJ whole genome shotgun (WGS) entry which is preliminary data.</text>
</comment>
<reference evidence="3" key="1">
    <citation type="submission" date="2020-01" db="EMBL/GenBank/DDBJ databases">
        <title>'Steroidobacter agaridevorans' sp. nov., agar-degrading bacteria isolated from rhizosphere soils.</title>
        <authorList>
            <person name="Ikenaga M."/>
            <person name="Kataoka M."/>
            <person name="Murouchi A."/>
            <person name="Katsuragi S."/>
            <person name="Sakai M."/>
        </authorList>
    </citation>
    <scope>NUCLEOTIDE SEQUENCE [LARGE SCALE GENOMIC DNA]</scope>
    <source>
        <strain evidence="3">YU21-B</strain>
    </source>
</reference>
<organism evidence="2 3">
    <name type="scientific">Steroidobacter agaridevorans</name>
    <dbReference type="NCBI Taxonomy" id="2695856"/>
    <lineage>
        <taxon>Bacteria</taxon>
        <taxon>Pseudomonadati</taxon>
        <taxon>Pseudomonadota</taxon>
        <taxon>Gammaproteobacteria</taxon>
        <taxon>Steroidobacterales</taxon>
        <taxon>Steroidobacteraceae</taxon>
        <taxon>Steroidobacter</taxon>
    </lineage>
</organism>